<evidence type="ECO:0000313" key="3">
    <source>
        <dbReference type="Proteomes" id="UP001568894"/>
    </source>
</evidence>
<organism evidence="2 3">
    <name type="scientific">Flavobacterium frigidarium</name>
    <dbReference type="NCBI Taxonomy" id="99286"/>
    <lineage>
        <taxon>Bacteria</taxon>
        <taxon>Pseudomonadati</taxon>
        <taxon>Bacteroidota</taxon>
        <taxon>Flavobacteriia</taxon>
        <taxon>Flavobacteriales</taxon>
        <taxon>Flavobacteriaceae</taxon>
        <taxon>Flavobacterium</taxon>
    </lineage>
</organism>
<keyword evidence="3" id="KW-1185">Reference proteome</keyword>
<sequence>MSPQKLLSTLFFLLGCIAYSQEFDADIQLRPRFEYRNGYKNLLKENESSTSFISQRSRLNINFKKENLVTKLSLQNIRTWGEVPTIAINDKNGIQVYEAWAQYAFDSKWNARVGRQIISYDNQRIFGPIDWLQQGQSHDAAVVKFKNKNTNLDIGFALNASAENLVAPAVAYTTTYKNMQYAHYNFARNNLNMSLLFLNTAYEYSNATNDINLDYKQTFGTFITYKKTKWNTDLSLYQQTGKSNGNILNAINAAINFNYKLTNNLQATIGYEYLSGKDQDDSNSKLRSFTPLFGTNHAFNGLMDYFYVGNHINNVGLKDAYLKLSYNAQKWQFALSPHLFHAAAKVLDESSTKMNSNLGSEIDFTTSFKVQKDIVVQAGYSQFFATKTLESLKSAPESKTNNWCWIMVNINPKIFSSK</sequence>
<evidence type="ECO:0000313" key="2">
    <source>
        <dbReference type="EMBL" id="MEZ7515796.1"/>
    </source>
</evidence>
<reference evidence="2 3" key="1">
    <citation type="submission" date="2023-05" db="EMBL/GenBank/DDBJ databases">
        <title>Adaptations of aquatic viruses from atmosphere-close ecosystems of the Central Arctic Ocean.</title>
        <authorList>
            <person name="Rahlff J."/>
            <person name="Holmfeldt K."/>
        </authorList>
    </citation>
    <scope>NUCLEOTIDE SEQUENCE [LARGE SCALE GENOMIC DNA]</scope>
    <source>
        <strain evidence="2 3">Arc14</strain>
    </source>
</reference>
<dbReference type="InterPro" id="IPR025388">
    <property type="entry name" value="Alginate_export_dom"/>
</dbReference>
<dbReference type="Pfam" id="PF13372">
    <property type="entry name" value="Alginate_exp"/>
    <property type="match status" value="1"/>
</dbReference>
<proteinExistence type="predicted"/>
<protein>
    <submittedName>
        <fullName evidence="2">Alginate export family protein</fullName>
    </submittedName>
</protein>
<accession>A0ABV4KES3</accession>
<evidence type="ECO:0000259" key="1">
    <source>
        <dbReference type="Pfam" id="PF13372"/>
    </source>
</evidence>
<gene>
    <name evidence="2" type="ORF">QO192_10950</name>
</gene>
<name>A0ABV4KES3_9FLAO</name>
<dbReference type="SUPFAM" id="SSF56935">
    <property type="entry name" value="Porins"/>
    <property type="match status" value="1"/>
</dbReference>
<feature type="domain" description="Alginate export" evidence="1">
    <location>
        <begin position="27"/>
        <end position="390"/>
    </location>
</feature>
<dbReference type="Gene3D" id="2.40.160.100">
    <property type="match status" value="1"/>
</dbReference>
<dbReference type="Proteomes" id="UP001568894">
    <property type="component" value="Unassembled WGS sequence"/>
</dbReference>
<dbReference type="PROSITE" id="PS51257">
    <property type="entry name" value="PROKAR_LIPOPROTEIN"/>
    <property type="match status" value="1"/>
</dbReference>
<dbReference type="RefSeq" id="WP_371570445.1">
    <property type="nucleotide sequence ID" value="NZ_JASMRN010000008.1"/>
</dbReference>
<comment type="caution">
    <text evidence="2">The sequence shown here is derived from an EMBL/GenBank/DDBJ whole genome shotgun (WGS) entry which is preliminary data.</text>
</comment>
<dbReference type="EMBL" id="JASMRN010000008">
    <property type="protein sequence ID" value="MEZ7515796.1"/>
    <property type="molecule type" value="Genomic_DNA"/>
</dbReference>
<dbReference type="InterPro" id="IPR053728">
    <property type="entry name" value="Alginate_Permeability_Chnl"/>
</dbReference>